<gene>
    <name evidence="2" type="ORF">GTQ34_08095</name>
</gene>
<dbReference type="AlphaFoldDB" id="A0A964TBL7"/>
<comment type="caution">
    <text evidence="2">The sequence shown here is derived from an EMBL/GenBank/DDBJ whole genome shotgun (WGS) entry which is preliminary data.</text>
</comment>
<keyword evidence="3" id="KW-1185">Reference proteome</keyword>
<organism evidence="2 3">
    <name type="scientific">Flagellimonas ochracea</name>
    <dbReference type="NCBI Taxonomy" id="2696472"/>
    <lineage>
        <taxon>Bacteria</taxon>
        <taxon>Pseudomonadati</taxon>
        <taxon>Bacteroidota</taxon>
        <taxon>Flavobacteriia</taxon>
        <taxon>Flavobacteriales</taxon>
        <taxon>Flavobacteriaceae</taxon>
        <taxon>Flagellimonas</taxon>
    </lineage>
</organism>
<dbReference type="SMART" id="SM00860">
    <property type="entry name" value="SMI1_KNR4"/>
    <property type="match status" value="1"/>
</dbReference>
<dbReference type="InterPro" id="IPR037883">
    <property type="entry name" value="Knr4/Smi1-like_sf"/>
</dbReference>
<evidence type="ECO:0000313" key="3">
    <source>
        <dbReference type="Proteomes" id="UP000667650"/>
    </source>
</evidence>
<dbReference type="InterPro" id="IPR018958">
    <property type="entry name" value="Knr4/Smi1-like_dom"/>
</dbReference>
<dbReference type="Pfam" id="PF09346">
    <property type="entry name" value="SMI1_KNR4"/>
    <property type="match status" value="1"/>
</dbReference>
<reference evidence="2" key="1">
    <citation type="submission" date="2020-01" db="EMBL/GenBank/DDBJ databases">
        <title>Muricauda ochracea sp. nov., isolated from a tidal flat of Garorim bay in Korea.</title>
        <authorList>
            <person name="Kim D."/>
            <person name="Yoo Y."/>
            <person name="Kim J.-J."/>
        </authorList>
    </citation>
    <scope>NUCLEOTIDE SEQUENCE</scope>
    <source>
        <strain evidence="2">JGD-17</strain>
    </source>
</reference>
<evidence type="ECO:0000259" key="1">
    <source>
        <dbReference type="SMART" id="SM00860"/>
    </source>
</evidence>
<proteinExistence type="predicted"/>
<protein>
    <recommendedName>
        <fullName evidence="1">Knr4/Smi1-like domain-containing protein</fullName>
    </recommendedName>
</protein>
<dbReference type="Gene3D" id="3.40.1580.10">
    <property type="entry name" value="SMI1/KNR4-like"/>
    <property type="match status" value="1"/>
</dbReference>
<name>A0A964TBL7_9FLAO</name>
<accession>A0A964TBL7</accession>
<evidence type="ECO:0000313" key="2">
    <source>
        <dbReference type="EMBL" id="NAY91875.1"/>
    </source>
</evidence>
<dbReference type="EMBL" id="JAAABI010000002">
    <property type="protein sequence ID" value="NAY91875.1"/>
    <property type="molecule type" value="Genomic_DNA"/>
</dbReference>
<dbReference type="RefSeq" id="WP_166523272.1">
    <property type="nucleotide sequence ID" value="NZ_JAAABI010000002.1"/>
</dbReference>
<dbReference type="SUPFAM" id="SSF160631">
    <property type="entry name" value="SMI1/KNR4-like"/>
    <property type="match status" value="1"/>
</dbReference>
<feature type="domain" description="Knr4/Smi1-like" evidence="1">
    <location>
        <begin position="40"/>
        <end position="197"/>
    </location>
</feature>
<sequence length="223" mass="25833">MVNYTEQIRRIKIKFQEARKIDLAYKTFGAARHKYHLNPPAKSYQVEAFEKQYGIQLPVCYKTFLLNIGNGGISYQNSGAGPYYGIYPLGHNLDQVVPDDPKIFLKKHCCLNPEMSDDEWENMTSFMDKDEISDEEYHTEFEKLYGGILPLGFQGCSFLHGLVLNGVHKAKVVNIEISGIERPLFSPDNNFLDWYERWLDEIIEADKTGIFPKWFGFSNKDNR</sequence>
<dbReference type="Proteomes" id="UP000667650">
    <property type="component" value="Unassembled WGS sequence"/>
</dbReference>